<keyword evidence="3" id="KW-1185">Reference proteome</keyword>
<accession>A0A6A6XN31</accession>
<dbReference type="SUPFAM" id="SSF56112">
    <property type="entry name" value="Protein kinase-like (PK-like)"/>
    <property type="match status" value="1"/>
</dbReference>
<protein>
    <recommendedName>
        <fullName evidence="1">Aminoglycoside phosphotransferase domain-containing protein</fullName>
    </recommendedName>
</protein>
<organism evidence="2 3">
    <name type="scientific">Melanomma pulvis-pyrius CBS 109.77</name>
    <dbReference type="NCBI Taxonomy" id="1314802"/>
    <lineage>
        <taxon>Eukaryota</taxon>
        <taxon>Fungi</taxon>
        <taxon>Dikarya</taxon>
        <taxon>Ascomycota</taxon>
        <taxon>Pezizomycotina</taxon>
        <taxon>Dothideomycetes</taxon>
        <taxon>Pleosporomycetidae</taxon>
        <taxon>Pleosporales</taxon>
        <taxon>Melanommataceae</taxon>
        <taxon>Melanomma</taxon>
    </lineage>
</organism>
<dbReference type="InterPro" id="IPR011009">
    <property type="entry name" value="Kinase-like_dom_sf"/>
</dbReference>
<name>A0A6A6XN31_9PLEO</name>
<dbReference type="InterPro" id="IPR002575">
    <property type="entry name" value="Aminoglycoside_PTrfase"/>
</dbReference>
<dbReference type="Pfam" id="PF01636">
    <property type="entry name" value="APH"/>
    <property type="match status" value="1"/>
</dbReference>
<evidence type="ECO:0000259" key="1">
    <source>
        <dbReference type="Pfam" id="PF01636"/>
    </source>
</evidence>
<evidence type="ECO:0000313" key="2">
    <source>
        <dbReference type="EMBL" id="KAF2797578.1"/>
    </source>
</evidence>
<evidence type="ECO:0000313" key="3">
    <source>
        <dbReference type="Proteomes" id="UP000799757"/>
    </source>
</evidence>
<sequence>MTSKPIHEKGELESLTPLPLEIDQMTPEWFASILKLPVIRAKVIEIIHGTASKILYQLSQRRPTSRAALRLPGLVGSYRREAEFYYYLALLLSIRLPKCLYAGTTKDQGLLVLEDLIATHHTFGSPIDTWPLERVGAGLAQLASLHGTTSGTKLMQTYPWAVPQLREIILNMVSEGEWNKRFAPETAPPVPESQMNRPRIEAAFKTLWKQTPVLTTVIHADCHCGNTYLNSRGEPGFLDWQGPPLDRRENERALLSQYLEVLHVAGGPKLTVEDVWKEYQYQHVHGFVWPLSGPLMQPREIVDEMSRRHCTAIEDHKSLEILEGLPNHIKVG</sequence>
<dbReference type="AlphaFoldDB" id="A0A6A6XN31"/>
<gene>
    <name evidence="2" type="ORF">K505DRAFT_397962</name>
</gene>
<dbReference type="EMBL" id="MU001803">
    <property type="protein sequence ID" value="KAF2797578.1"/>
    <property type="molecule type" value="Genomic_DNA"/>
</dbReference>
<reference evidence="2" key="1">
    <citation type="journal article" date="2020" name="Stud. Mycol.">
        <title>101 Dothideomycetes genomes: a test case for predicting lifestyles and emergence of pathogens.</title>
        <authorList>
            <person name="Haridas S."/>
            <person name="Albert R."/>
            <person name="Binder M."/>
            <person name="Bloem J."/>
            <person name="Labutti K."/>
            <person name="Salamov A."/>
            <person name="Andreopoulos B."/>
            <person name="Baker S."/>
            <person name="Barry K."/>
            <person name="Bills G."/>
            <person name="Bluhm B."/>
            <person name="Cannon C."/>
            <person name="Castanera R."/>
            <person name="Culley D."/>
            <person name="Daum C."/>
            <person name="Ezra D."/>
            <person name="Gonzalez J."/>
            <person name="Henrissat B."/>
            <person name="Kuo A."/>
            <person name="Liang C."/>
            <person name="Lipzen A."/>
            <person name="Lutzoni F."/>
            <person name="Magnuson J."/>
            <person name="Mondo S."/>
            <person name="Nolan M."/>
            <person name="Ohm R."/>
            <person name="Pangilinan J."/>
            <person name="Park H.-J."/>
            <person name="Ramirez L."/>
            <person name="Alfaro M."/>
            <person name="Sun H."/>
            <person name="Tritt A."/>
            <person name="Yoshinaga Y."/>
            <person name="Zwiers L.-H."/>
            <person name="Turgeon B."/>
            <person name="Goodwin S."/>
            <person name="Spatafora J."/>
            <person name="Crous P."/>
            <person name="Grigoriev I."/>
        </authorList>
    </citation>
    <scope>NUCLEOTIDE SEQUENCE</scope>
    <source>
        <strain evidence="2">CBS 109.77</strain>
    </source>
</reference>
<dbReference type="OrthoDB" id="191037at2759"/>
<dbReference type="Proteomes" id="UP000799757">
    <property type="component" value="Unassembled WGS sequence"/>
</dbReference>
<dbReference type="Gene3D" id="3.90.1200.10">
    <property type="match status" value="1"/>
</dbReference>
<proteinExistence type="predicted"/>
<feature type="domain" description="Aminoglycoside phosphotransferase" evidence="1">
    <location>
        <begin position="71"/>
        <end position="241"/>
    </location>
</feature>